<organism evidence="2">
    <name type="scientific">marine sediment metagenome</name>
    <dbReference type="NCBI Taxonomy" id="412755"/>
    <lineage>
        <taxon>unclassified sequences</taxon>
        <taxon>metagenomes</taxon>
        <taxon>ecological metagenomes</taxon>
    </lineage>
</organism>
<dbReference type="AlphaFoldDB" id="X0VNZ9"/>
<feature type="transmembrane region" description="Helical" evidence="1">
    <location>
        <begin position="55"/>
        <end position="73"/>
    </location>
</feature>
<name>X0VNZ9_9ZZZZ</name>
<dbReference type="PANTHER" id="PTHR43424">
    <property type="entry name" value="LOCUS PUTATIVE PROTEIN 1-RELATED"/>
    <property type="match status" value="1"/>
</dbReference>
<proteinExistence type="predicted"/>
<gene>
    <name evidence="2" type="ORF">S01H1_59397</name>
</gene>
<comment type="caution">
    <text evidence="2">The sequence shown here is derived from an EMBL/GenBank/DDBJ whole genome shotgun (WGS) entry which is preliminary data.</text>
</comment>
<accession>X0VNZ9</accession>
<feature type="non-terminal residue" evidence="2">
    <location>
        <position position="1"/>
    </location>
</feature>
<feature type="transmembrane region" description="Helical" evidence="1">
    <location>
        <begin position="28"/>
        <end position="48"/>
    </location>
</feature>
<keyword evidence="1" id="KW-1133">Transmembrane helix</keyword>
<evidence type="ECO:0000313" key="2">
    <source>
        <dbReference type="EMBL" id="GAG14193.1"/>
    </source>
</evidence>
<dbReference type="InterPro" id="IPR052556">
    <property type="entry name" value="PolySynth_Transporter"/>
</dbReference>
<protein>
    <submittedName>
        <fullName evidence="2">Uncharacterized protein</fullName>
    </submittedName>
</protein>
<dbReference type="EMBL" id="BARS01038847">
    <property type="protein sequence ID" value="GAG14193.1"/>
    <property type="molecule type" value="Genomic_DNA"/>
</dbReference>
<sequence length="126" mass="13985">LPATFLADDIIRLLFGVQYGNAAGALRIYIWAGVFVFLGVASGQYLVAENYTRISFFRTFIGCIVNVILNIILIPRYGINGAAIATVVSYLVATFFIVFIPKTNRQVVLMLKSLNLLETMNSKMKI</sequence>
<reference evidence="2" key="1">
    <citation type="journal article" date="2014" name="Front. Microbiol.">
        <title>High frequency of phylogenetically diverse reductive dehalogenase-homologous genes in deep subseafloor sedimentary metagenomes.</title>
        <authorList>
            <person name="Kawai M."/>
            <person name="Futagami T."/>
            <person name="Toyoda A."/>
            <person name="Takaki Y."/>
            <person name="Nishi S."/>
            <person name="Hori S."/>
            <person name="Arai W."/>
            <person name="Tsubouchi T."/>
            <person name="Morono Y."/>
            <person name="Uchiyama I."/>
            <person name="Ito T."/>
            <person name="Fujiyama A."/>
            <person name="Inagaki F."/>
            <person name="Takami H."/>
        </authorList>
    </citation>
    <scope>NUCLEOTIDE SEQUENCE</scope>
    <source>
        <strain evidence="2">Expedition CK06-06</strain>
    </source>
</reference>
<evidence type="ECO:0000256" key="1">
    <source>
        <dbReference type="SAM" id="Phobius"/>
    </source>
</evidence>
<keyword evidence="1" id="KW-0472">Membrane</keyword>
<feature type="transmembrane region" description="Helical" evidence="1">
    <location>
        <begin position="79"/>
        <end position="100"/>
    </location>
</feature>
<keyword evidence="1" id="KW-0812">Transmembrane</keyword>
<dbReference type="PANTHER" id="PTHR43424:SF1">
    <property type="entry name" value="LOCUS PUTATIVE PROTEIN 1-RELATED"/>
    <property type="match status" value="1"/>
</dbReference>